<evidence type="ECO:0000313" key="9">
    <source>
        <dbReference type="Proteomes" id="UP001168972"/>
    </source>
</evidence>
<dbReference type="GO" id="GO:0007015">
    <property type="term" value="P:actin filament organization"/>
    <property type="evidence" value="ECO:0007669"/>
    <property type="project" value="TreeGrafter"/>
</dbReference>
<dbReference type="InterPro" id="IPR036961">
    <property type="entry name" value="Kinesin_motor_dom_sf"/>
</dbReference>
<dbReference type="GO" id="GO:0051015">
    <property type="term" value="F:actin filament binding"/>
    <property type="evidence" value="ECO:0007669"/>
    <property type="project" value="TreeGrafter"/>
</dbReference>
<dbReference type="AlphaFoldDB" id="A0AA39G0D3"/>
<dbReference type="PANTHER" id="PTHR13140">
    <property type="entry name" value="MYOSIN"/>
    <property type="match status" value="1"/>
</dbReference>
<dbReference type="EMBL" id="JAQQBR010000004">
    <property type="protein sequence ID" value="KAK0178816.1"/>
    <property type="molecule type" value="Genomic_DNA"/>
</dbReference>
<dbReference type="Gene3D" id="1.20.58.530">
    <property type="match status" value="1"/>
</dbReference>
<comment type="caution">
    <text evidence="6">Lacks conserved residue(s) required for the propagation of feature annotation.</text>
</comment>
<dbReference type="GO" id="GO:0005524">
    <property type="term" value="F:ATP binding"/>
    <property type="evidence" value="ECO:0007669"/>
    <property type="project" value="UniProtKB-KW"/>
</dbReference>
<dbReference type="GO" id="GO:0016020">
    <property type="term" value="C:membrane"/>
    <property type="evidence" value="ECO:0007669"/>
    <property type="project" value="TreeGrafter"/>
</dbReference>
<keyword evidence="2" id="KW-0067">ATP-binding</keyword>
<dbReference type="InterPro" id="IPR027417">
    <property type="entry name" value="P-loop_NTPase"/>
</dbReference>
<dbReference type="SMART" id="SM00242">
    <property type="entry name" value="MYSc"/>
    <property type="match status" value="1"/>
</dbReference>
<dbReference type="Gene3D" id="1.10.10.820">
    <property type="match status" value="1"/>
</dbReference>
<evidence type="ECO:0000256" key="4">
    <source>
        <dbReference type="ARBA" id="ARBA00023175"/>
    </source>
</evidence>
<dbReference type="PROSITE" id="PS51456">
    <property type="entry name" value="MYOSIN_MOTOR"/>
    <property type="match status" value="1"/>
</dbReference>
<keyword evidence="5 6" id="KW-0009">Actin-binding</keyword>
<keyword evidence="9" id="KW-1185">Reference proteome</keyword>
<organism evidence="8 9">
    <name type="scientific">Microctonus hyperodae</name>
    <name type="common">Parasitoid wasp</name>
    <dbReference type="NCBI Taxonomy" id="165561"/>
    <lineage>
        <taxon>Eukaryota</taxon>
        <taxon>Metazoa</taxon>
        <taxon>Ecdysozoa</taxon>
        <taxon>Arthropoda</taxon>
        <taxon>Hexapoda</taxon>
        <taxon>Insecta</taxon>
        <taxon>Pterygota</taxon>
        <taxon>Neoptera</taxon>
        <taxon>Endopterygota</taxon>
        <taxon>Hymenoptera</taxon>
        <taxon>Apocrita</taxon>
        <taxon>Ichneumonoidea</taxon>
        <taxon>Braconidae</taxon>
        <taxon>Euphorinae</taxon>
        <taxon>Microctonus</taxon>
    </lineage>
</organism>
<dbReference type="Gene3D" id="3.40.850.10">
    <property type="entry name" value="Kinesin motor domain"/>
    <property type="match status" value="1"/>
</dbReference>
<name>A0AA39G0D3_MICHY</name>
<dbReference type="Pfam" id="PF00063">
    <property type="entry name" value="Myosin_head"/>
    <property type="match status" value="1"/>
</dbReference>
<dbReference type="PANTHER" id="PTHR13140:SF706">
    <property type="entry name" value="DILUTE CLASS UNCONVENTIONAL MYOSIN, ISOFORM C"/>
    <property type="match status" value="1"/>
</dbReference>
<dbReference type="SUPFAM" id="SSF52540">
    <property type="entry name" value="P-loop containing nucleoside triphosphate hydrolases"/>
    <property type="match status" value="1"/>
</dbReference>
<accession>A0AA39G0D3</accession>
<evidence type="ECO:0000256" key="3">
    <source>
        <dbReference type="ARBA" id="ARBA00023123"/>
    </source>
</evidence>
<dbReference type="GO" id="GO:0016459">
    <property type="term" value="C:myosin complex"/>
    <property type="evidence" value="ECO:0007669"/>
    <property type="project" value="UniProtKB-KW"/>
</dbReference>
<dbReference type="GO" id="GO:0005737">
    <property type="term" value="C:cytoplasm"/>
    <property type="evidence" value="ECO:0007669"/>
    <property type="project" value="TreeGrafter"/>
</dbReference>
<keyword evidence="1" id="KW-0547">Nucleotide-binding</keyword>
<evidence type="ECO:0000256" key="2">
    <source>
        <dbReference type="ARBA" id="ARBA00022840"/>
    </source>
</evidence>
<reference evidence="8" key="2">
    <citation type="submission" date="2023-03" db="EMBL/GenBank/DDBJ databases">
        <authorList>
            <person name="Inwood S.N."/>
            <person name="Skelly J.G."/>
            <person name="Guhlin J."/>
            <person name="Harrop T.W.R."/>
            <person name="Goldson S.G."/>
            <person name="Dearden P.K."/>
        </authorList>
    </citation>
    <scope>NUCLEOTIDE SEQUENCE</scope>
    <source>
        <strain evidence="8">Lincoln</strain>
        <tissue evidence="8">Whole body</tissue>
    </source>
</reference>
<protein>
    <recommendedName>
        <fullName evidence="7">Myosin motor domain-containing protein</fullName>
    </recommendedName>
</protein>
<comment type="caution">
    <text evidence="8">The sequence shown here is derived from an EMBL/GenBank/DDBJ whole genome shotgun (WGS) entry which is preliminary data.</text>
</comment>
<dbReference type="GO" id="GO:0000146">
    <property type="term" value="F:microfilament motor activity"/>
    <property type="evidence" value="ECO:0007669"/>
    <property type="project" value="TreeGrafter"/>
</dbReference>
<sequence>MQYNQIRIDSCSKPSLENFIDRITYRMTEEISKRNQTIIILGEADSETLNNLLEINNYLLTRFSDDLHERLEKQNVEKIHSVVSLITTLSAAHNDNVGYKDYSMVHGMSNEEMQELRLSKNTEYNIIEYKYMTFNEEHYIMRLKNMIATMKMIEITENEIKEAFKILALILHMGNIKFITNINECSIDFNDDRSKNAVMNICYLLNISKSQFVKLFKYSSIKSMKSKRKIFSGENFCRSQLYGMMTNIYELLFNWIVTKTNEYFKSRMNAEVETWLGVLHIPEFQYISECNMEEFCTNYVAERMHLYFKEKYLEAEWKDYTDEGLITQPINFYVPGSKCTVEVIENTVMRAFDNICSTSILPTSENMMKELFKERNTSGVIKKYNEDKFCIRHYVDPVHYSCSDMMNKNIGKLPKNFIALIKSECKNKLLKNLVKNLKDDTAKSNDSECCTTLSKLKKNLDNLLAEVGATDSYYLRCYKLQHDEDEERYIPNDNSVDDLKAQFYFSELDNMISLARTGYLIKMTHDEYKNRYVFREPNMENLKAMLANEAFDCEKILKSHRFIGTNIIFLSEECFFKLEYYRERYFHLLAEKRRIHEFYQRGNRRVTLASSNNRVTRSSVNRLNELSEIERDRSRSFVRPNLNIHNCIESFEMDNDD</sequence>
<evidence type="ECO:0000256" key="6">
    <source>
        <dbReference type="PROSITE-ProRule" id="PRU00782"/>
    </source>
</evidence>
<feature type="domain" description="Myosin motor" evidence="7">
    <location>
        <begin position="1"/>
        <end position="583"/>
    </location>
</feature>
<keyword evidence="3 6" id="KW-0518">Myosin</keyword>
<proteinExistence type="inferred from homology"/>
<gene>
    <name evidence="8" type="ORF">PV327_007664</name>
</gene>
<comment type="similarity">
    <text evidence="6">Belongs to the TRAFAC class myosin-kinesin ATPase superfamily. Myosin family.</text>
</comment>
<keyword evidence="4" id="KW-0505">Motor protein</keyword>
<dbReference type="Gene3D" id="1.20.120.720">
    <property type="entry name" value="Myosin VI head, motor domain, U50 subdomain"/>
    <property type="match status" value="1"/>
</dbReference>
<dbReference type="InterPro" id="IPR001609">
    <property type="entry name" value="Myosin_head_motor_dom-like"/>
</dbReference>
<reference evidence="8" key="1">
    <citation type="journal article" date="2023" name="bioRxiv">
        <title>Scaffold-level genome assemblies of two parasitoid biocontrol wasps reveal the parthenogenesis mechanism and an associated novel virus.</title>
        <authorList>
            <person name="Inwood S."/>
            <person name="Skelly J."/>
            <person name="Guhlin J."/>
            <person name="Harrop T."/>
            <person name="Goldson S."/>
            <person name="Dearden P."/>
        </authorList>
    </citation>
    <scope>NUCLEOTIDE SEQUENCE</scope>
    <source>
        <strain evidence="8">Lincoln</strain>
        <tissue evidence="8">Whole body</tissue>
    </source>
</reference>
<evidence type="ECO:0000313" key="8">
    <source>
        <dbReference type="EMBL" id="KAK0178816.1"/>
    </source>
</evidence>
<evidence type="ECO:0000259" key="7">
    <source>
        <dbReference type="PROSITE" id="PS51456"/>
    </source>
</evidence>
<evidence type="ECO:0000256" key="1">
    <source>
        <dbReference type="ARBA" id="ARBA00022741"/>
    </source>
</evidence>
<evidence type="ECO:0000256" key="5">
    <source>
        <dbReference type="ARBA" id="ARBA00023203"/>
    </source>
</evidence>
<dbReference type="Proteomes" id="UP001168972">
    <property type="component" value="Unassembled WGS sequence"/>
</dbReference>